<comment type="caution">
    <text evidence="2">The sequence shown here is derived from an EMBL/GenBank/DDBJ whole genome shotgun (WGS) entry which is preliminary data.</text>
</comment>
<gene>
    <name evidence="2" type="ORF">RAE19_12130</name>
</gene>
<organism evidence="2 3">
    <name type="scientific">Rhodoferax potami</name>
    <dbReference type="NCBI Taxonomy" id="3068338"/>
    <lineage>
        <taxon>Bacteria</taxon>
        <taxon>Pseudomonadati</taxon>
        <taxon>Pseudomonadota</taxon>
        <taxon>Betaproteobacteria</taxon>
        <taxon>Burkholderiales</taxon>
        <taxon>Comamonadaceae</taxon>
        <taxon>Rhodoferax</taxon>
    </lineage>
</organism>
<sequence>MHELSLSEPQDLWRIGLYDLVVISELDEPIDDAWERRALFRAPLHIVARQGHPMAQSGTLQPLRDCLWIVPSYGQRVLSNPLLSLEGSLPRQLMQAQSIYIALALLRTTDAVALMSSVVLEDPQTSSALVALPLTEALPSLRVSLVCKSMDALTPAAREFARGLIDAAQVPGILRTAPRPDS</sequence>
<accession>A0ABU3KNY0</accession>
<keyword evidence="3" id="KW-1185">Reference proteome</keyword>
<dbReference type="SUPFAM" id="SSF53850">
    <property type="entry name" value="Periplasmic binding protein-like II"/>
    <property type="match status" value="1"/>
</dbReference>
<name>A0ABU3KNY0_9BURK</name>
<dbReference type="RefSeq" id="WP_313875126.1">
    <property type="nucleotide sequence ID" value="NZ_JAVBIK010000001.1"/>
</dbReference>
<dbReference type="Proteomes" id="UP001321700">
    <property type="component" value="Unassembled WGS sequence"/>
</dbReference>
<dbReference type="PANTHER" id="PTHR30419">
    <property type="entry name" value="HTH-TYPE TRANSCRIPTIONAL REGULATOR YBHD"/>
    <property type="match status" value="1"/>
</dbReference>
<dbReference type="Gene3D" id="3.40.190.10">
    <property type="entry name" value="Periplasmic binding protein-like II"/>
    <property type="match status" value="1"/>
</dbReference>
<reference evidence="2 3" key="1">
    <citation type="submission" date="2023-08" db="EMBL/GenBank/DDBJ databases">
        <title>Rhodoferax potami sp. nov. and Rhodoferax mekongensis sp. nov., isolated from the Mekong River in Thailand.</title>
        <authorList>
            <person name="Kitikhun S."/>
            <person name="Charoenyingcharoen P."/>
            <person name="Siriarchawattana P."/>
            <person name="Likhitrattanapisal S."/>
            <person name="Nilsakha T."/>
            <person name="Chanpet A."/>
            <person name="Rattanawaree P."/>
            <person name="Ingsriswang S."/>
        </authorList>
    </citation>
    <scope>NUCLEOTIDE SEQUENCE [LARGE SCALE GENOMIC DNA]</scope>
    <source>
        <strain evidence="2 3">TBRC 17660</strain>
    </source>
</reference>
<dbReference type="EMBL" id="JAVBIK010000001">
    <property type="protein sequence ID" value="MDT7519447.1"/>
    <property type="molecule type" value="Genomic_DNA"/>
</dbReference>
<evidence type="ECO:0000313" key="2">
    <source>
        <dbReference type="EMBL" id="MDT7519447.1"/>
    </source>
</evidence>
<dbReference type="InterPro" id="IPR005119">
    <property type="entry name" value="LysR_subst-bd"/>
</dbReference>
<dbReference type="PANTHER" id="PTHR30419:SF30">
    <property type="entry name" value="LYSR FAMILY TRANSCRIPTIONAL REGULATOR"/>
    <property type="match status" value="1"/>
</dbReference>
<dbReference type="Pfam" id="PF03466">
    <property type="entry name" value="LysR_substrate"/>
    <property type="match status" value="1"/>
</dbReference>
<protein>
    <submittedName>
        <fullName evidence="2">LysR substrate-binding domain-containing protein</fullName>
    </submittedName>
</protein>
<feature type="domain" description="LysR substrate-binding" evidence="1">
    <location>
        <begin position="6"/>
        <end position="166"/>
    </location>
</feature>
<evidence type="ECO:0000313" key="3">
    <source>
        <dbReference type="Proteomes" id="UP001321700"/>
    </source>
</evidence>
<evidence type="ECO:0000259" key="1">
    <source>
        <dbReference type="Pfam" id="PF03466"/>
    </source>
</evidence>
<proteinExistence type="predicted"/>
<dbReference type="InterPro" id="IPR050950">
    <property type="entry name" value="HTH-type_LysR_regulators"/>
</dbReference>